<evidence type="ECO:0000259" key="2">
    <source>
        <dbReference type="Pfam" id="PF17100"/>
    </source>
</evidence>
<dbReference type="Pfam" id="PF17100">
    <property type="entry name" value="NACHT_N"/>
    <property type="match status" value="1"/>
</dbReference>
<organism evidence="3 4">
    <name type="scientific">Penicillium cosmopolitanum</name>
    <dbReference type="NCBI Taxonomy" id="1131564"/>
    <lineage>
        <taxon>Eukaryota</taxon>
        <taxon>Fungi</taxon>
        <taxon>Dikarya</taxon>
        <taxon>Ascomycota</taxon>
        <taxon>Pezizomycotina</taxon>
        <taxon>Eurotiomycetes</taxon>
        <taxon>Eurotiomycetidae</taxon>
        <taxon>Eurotiales</taxon>
        <taxon>Aspergillaceae</taxon>
        <taxon>Penicillium</taxon>
    </lineage>
</organism>
<dbReference type="Proteomes" id="UP001147747">
    <property type="component" value="Unassembled WGS sequence"/>
</dbReference>
<evidence type="ECO:0000256" key="1">
    <source>
        <dbReference type="SAM" id="MobiDB-lite"/>
    </source>
</evidence>
<dbReference type="RefSeq" id="XP_056486924.1">
    <property type="nucleotide sequence ID" value="XM_056631373.1"/>
</dbReference>
<dbReference type="OrthoDB" id="538223at2759"/>
<feature type="compositionally biased region" description="Polar residues" evidence="1">
    <location>
        <begin position="1"/>
        <end position="25"/>
    </location>
</feature>
<reference evidence="3" key="2">
    <citation type="journal article" date="2023" name="IMA Fungus">
        <title>Comparative genomic study of the Penicillium genus elucidates a diverse pangenome and 15 lateral gene transfer events.</title>
        <authorList>
            <person name="Petersen C."/>
            <person name="Sorensen T."/>
            <person name="Nielsen M.R."/>
            <person name="Sondergaard T.E."/>
            <person name="Sorensen J.L."/>
            <person name="Fitzpatrick D.A."/>
            <person name="Frisvad J.C."/>
            <person name="Nielsen K.L."/>
        </authorList>
    </citation>
    <scope>NUCLEOTIDE SEQUENCE</scope>
    <source>
        <strain evidence="3">IBT 29677</strain>
    </source>
</reference>
<proteinExistence type="predicted"/>
<protein>
    <recommendedName>
        <fullName evidence="2">NWD NACHT-NTPase N-terminal domain-containing protein</fullName>
    </recommendedName>
</protein>
<evidence type="ECO:0000313" key="3">
    <source>
        <dbReference type="EMBL" id="KAJ5391246.1"/>
    </source>
</evidence>
<sequence length="342" mass="37861">MKLDSVQKNPPAQTGSQISSSTTLIETGPQPPIGDLGTTGSQIGLAPESDNSVEKGRAEEVDHVSLWDQAYDTLKKEQPKLVLQYEKLLSRVLDDSNPSSPSYDDLDNMENLIPQGDRLDRQKKMAEARERGLKHVEDEKASMSILGHKVILQDAMGGIAEGIEAAQTYVKGAIKDVPYAPAVVAGISLVLPLFKNPSAVEAANREGLAYVISQMSYYGAMEPLLLQDQKRTALDEDLFGRVAGFYKMVTEFQIQSILCTIPVKFNHLKNIRKTADESCGKLENIREGVQQLVMYAKDNEKQKFLEALQTSDPSDEKDRIEEEKGFILQGTTDWILGTPEFQ</sequence>
<feature type="region of interest" description="Disordered" evidence="1">
    <location>
        <begin position="1"/>
        <end position="57"/>
    </location>
</feature>
<gene>
    <name evidence="3" type="ORF">N7509_006736</name>
</gene>
<evidence type="ECO:0000313" key="4">
    <source>
        <dbReference type="Proteomes" id="UP001147747"/>
    </source>
</evidence>
<name>A0A9W9VXS3_9EURO</name>
<reference evidence="3" key="1">
    <citation type="submission" date="2022-12" db="EMBL/GenBank/DDBJ databases">
        <authorList>
            <person name="Petersen C."/>
        </authorList>
    </citation>
    <scope>NUCLEOTIDE SEQUENCE</scope>
    <source>
        <strain evidence="3">IBT 29677</strain>
    </source>
</reference>
<dbReference type="GeneID" id="81370353"/>
<accession>A0A9W9VXS3</accession>
<comment type="caution">
    <text evidence="3">The sequence shown here is derived from an EMBL/GenBank/DDBJ whole genome shotgun (WGS) entry which is preliminary data.</text>
</comment>
<dbReference type="EMBL" id="JAPZBU010000008">
    <property type="protein sequence ID" value="KAJ5391246.1"/>
    <property type="molecule type" value="Genomic_DNA"/>
</dbReference>
<keyword evidence="4" id="KW-1185">Reference proteome</keyword>
<dbReference type="InterPro" id="IPR031359">
    <property type="entry name" value="NACHT_N"/>
</dbReference>
<feature type="domain" description="NWD NACHT-NTPase N-terminal" evidence="2">
    <location>
        <begin position="65"/>
        <end position="261"/>
    </location>
</feature>
<dbReference type="AlphaFoldDB" id="A0A9W9VXS3"/>